<dbReference type="RefSeq" id="WP_257771584.1">
    <property type="nucleotide sequence ID" value="NZ_CP102480.1"/>
</dbReference>
<dbReference type="InterPro" id="IPR052698">
    <property type="entry name" value="MoCofactor_Util/Proc"/>
</dbReference>
<dbReference type="InterPro" id="IPR003777">
    <property type="entry name" value="XdhC_CoxI"/>
</dbReference>
<keyword evidence="4" id="KW-1185">Reference proteome</keyword>
<organism evidence="3 4">
    <name type="scientific">Nisaea acidiphila</name>
    <dbReference type="NCBI Taxonomy" id="1862145"/>
    <lineage>
        <taxon>Bacteria</taxon>
        <taxon>Pseudomonadati</taxon>
        <taxon>Pseudomonadota</taxon>
        <taxon>Alphaproteobacteria</taxon>
        <taxon>Rhodospirillales</taxon>
        <taxon>Thalassobaculaceae</taxon>
        <taxon>Nisaea</taxon>
    </lineage>
</organism>
<evidence type="ECO:0000259" key="1">
    <source>
        <dbReference type="Pfam" id="PF02625"/>
    </source>
</evidence>
<evidence type="ECO:0000313" key="4">
    <source>
        <dbReference type="Proteomes" id="UP001060336"/>
    </source>
</evidence>
<feature type="domain" description="XdhC- CoxI" evidence="1">
    <location>
        <begin position="20"/>
        <end position="81"/>
    </location>
</feature>
<dbReference type="Gene3D" id="3.40.50.720">
    <property type="entry name" value="NAD(P)-binding Rossmann-like Domain"/>
    <property type="match status" value="1"/>
</dbReference>
<dbReference type="KEGG" id="naci:NUH88_09160"/>
<dbReference type="EMBL" id="CP102480">
    <property type="protein sequence ID" value="UUX51855.1"/>
    <property type="molecule type" value="Genomic_DNA"/>
</dbReference>
<name>A0A9J7AWW5_9PROT</name>
<gene>
    <name evidence="3" type="ORF">NUH88_09160</name>
</gene>
<feature type="domain" description="XdhC Rossmann" evidence="2">
    <location>
        <begin position="122"/>
        <end position="257"/>
    </location>
</feature>
<proteinExistence type="predicted"/>
<protein>
    <submittedName>
        <fullName evidence="3">XdhC family protein</fullName>
    </submittedName>
</protein>
<accession>A0A9J7AWW5</accession>
<dbReference type="Pfam" id="PF13478">
    <property type="entry name" value="XdhC_C"/>
    <property type="match status" value="1"/>
</dbReference>
<reference evidence="3" key="1">
    <citation type="submission" date="2022-08" db="EMBL/GenBank/DDBJ databases">
        <title>Nisaea acidiphila sp. nov., isolated from a marine algal debris and emended description of the genus Nisaea Urios et al. 2008.</title>
        <authorList>
            <person name="Kwon K."/>
        </authorList>
    </citation>
    <scope>NUCLEOTIDE SEQUENCE</scope>
    <source>
        <strain evidence="3">MEBiC11861</strain>
    </source>
</reference>
<dbReference type="InterPro" id="IPR027051">
    <property type="entry name" value="XdhC_Rossmann_dom"/>
</dbReference>
<evidence type="ECO:0000313" key="3">
    <source>
        <dbReference type="EMBL" id="UUX51855.1"/>
    </source>
</evidence>
<dbReference type="AlphaFoldDB" id="A0A9J7AWW5"/>
<dbReference type="PANTHER" id="PTHR30388">
    <property type="entry name" value="ALDEHYDE OXIDOREDUCTASE MOLYBDENUM COFACTOR ASSEMBLY PROTEIN"/>
    <property type="match status" value="1"/>
</dbReference>
<dbReference type="Proteomes" id="UP001060336">
    <property type="component" value="Chromosome"/>
</dbReference>
<sequence>MERQHDDVFSAIAALMEGEAEFCVATVVRTQNATSAKAGAKAVVLSDGTIKGFLGGGCVQGAVRRSAAEVLAAGEPRLIRVKPGDEVVERLDRDGVELHKSGCPSGGTVDIFIEPMRQAPRVVICGGSPVATVLARLAATLGYRVTAAALAEDLDGFAADATRHEGFALDGLDLRQRDFVVVATQGKRDREALAAALGSDAGFVSFVGSRRKAQALRGQLAERGVSETRRDALKAPAGLDINAIEPEEIALSIMAELVAVRRQKARDGAETGGRATA</sequence>
<dbReference type="PANTHER" id="PTHR30388:SF6">
    <property type="entry name" value="XANTHINE DEHYDROGENASE SUBUNIT A-RELATED"/>
    <property type="match status" value="1"/>
</dbReference>
<evidence type="ECO:0000259" key="2">
    <source>
        <dbReference type="Pfam" id="PF13478"/>
    </source>
</evidence>
<dbReference type="Pfam" id="PF02625">
    <property type="entry name" value="XdhC_CoxI"/>
    <property type="match status" value="1"/>
</dbReference>